<proteinExistence type="predicted"/>
<evidence type="ECO:0000313" key="3">
    <source>
        <dbReference type="EMBL" id="UUV22258.1"/>
    </source>
</evidence>
<evidence type="ECO:0000256" key="1">
    <source>
        <dbReference type="ARBA" id="ARBA00022676"/>
    </source>
</evidence>
<keyword evidence="2" id="KW-0808">Transferase</keyword>
<gene>
    <name evidence="3" type="ORF">NPX36_04265</name>
</gene>
<protein>
    <submittedName>
        <fullName evidence="3">Glycosyltransferase family 9 protein</fullName>
    </submittedName>
</protein>
<dbReference type="InterPro" id="IPR002201">
    <property type="entry name" value="Glyco_trans_9"/>
</dbReference>
<dbReference type="PANTHER" id="PTHR30160:SF22">
    <property type="entry name" value="LIPOPOLYSACCHARIDE CORE BIOSYNTHESIS PROTEIN"/>
    <property type="match status" value="1"/>
</dbReference>
<sequence length="343" mass="39159">MKHILVIRLSAMGDVAMTVPVIRALVQQHKDVKVTVVSRPFFKPFFDDIDRVAFFGVDLENRHKGFFGIYRLFKELKKLKIDMVADFHNVLRSKILRTFFKSTGTKTAFTDKGRKEKKELTRLEKKVLKPVKPMVERHVDTLEQLGFKVDLSKISFPKKTVLSDEILAITTEKSNNKWIGIAPFAQYQTKVYPTELMQKVILDLAENINHKIFLFGGKNELNALKNLQQNLENVILVANKLTFKQELQFIPHLDVMLSMDSGNAHIAAMYGVKVVTLWGNTHPFAGFVPFNQPLANSLIPDLEKYPFLPTSVYGNKIVAGYEDVMQSIMPEEVVAKISTNLYE</sequence>
<dbReference type="CDD" id="cd03789">
    <property type="entry name" value="GT9_LPS_heptosyltransferase"/>
    <property type="match status" value="1"/>
</dbReference>
<dbReference type="PANTHER" id="PTHR30160">
    <property type="entry name" value="TETRAACYLDISACCHARIDE 4'-KINASE-RELATED"/>
    <property type="match status" value="1"/>
</dbReference>
<dbReference type="Pfam" id="PF01075">
    <property type="entry name" value="Glyco_transf_9"/>
    <property type="match status" value="1"/>
</dbReference>
<organism evidence="3 4">
    <name type="scientific">Paenimyroides aestuarii</name>
    <dbReference type="NCBI Taxonomy" id="2968490"/>
    <lineage>
        <taxon>Bacteria</taxon>
        <taxon>Pseudomonadati</taxon>
        <taxon>Bacteroidota</taxon>
        <taxon>Flavobacteriia</taxon>
        <taxon>Flavobacteriales</taxon>
        <taxon>Flavobacteriaceae</taxon>
        <taxon>Paenimyroides</taxon>
    </lineage>
</organism>
<dbReference type="EMBL" id="CP102382">
    <property type="protein sequence ID" value="UUV22258.1"/>
    <property type="molecule type" value="Genomic_DNA"/>
</dbReference>
<keyword evidence="1" id="KW-0328">Glycosyltransferase</keyword>
<dbReference type="Proteomes" id="UP001317001">
    <property type="component" value="Chromosome"/>
</dbReference>
<name>A0ABY5NUV8_9FLAO</name>
<accession>A0ABY5NUV8</accession>
<evidence type="ECO:0000256" key="2">
    <source>
        <dbReference type="ARBA" id="ARBA00022679"/>
    </source>
</evidence>
<dbReference type="InterPro" id="IPR051199">
    <property type="entry name" value="LPS_LOS_Heptosyltrfase"/>
</dbReference>
<dbReference type="Gene3D" id="3.40.50.2000">
    <property type="entry name" value="Glycogen Phosphorylase B"/>
    <property type="match status" value="2"/>
</dbReference>
<dbReference type="SUPFAM" id="SSF53756">
    <property type="entry name" value="UDP-Glycosyltransferase/glycogen phosphorylase"/>
    <property type="match status" value="1"/>
</dbReference>
<reference evidence="3 4" key="1">
    <citation type="submission" date="2022-08" db="EMBL/GenBank/DDBJ databases">
        <title>Myroides zhujiangensis sp. nov., a novel bacterium isolated from sediment in the Pearl River Estuary.</title>
        <authorList>
            <person name="Cui L."/>
        </authorList>
    </citation>
    <scope>NUCLEOTIDE SEQUENCE [LARGE SCALE GENOMIC DNA]</scope>
    <source>
        <strain evidence="3 4">SCSIO 72103</strain>
    </source>
</reference>
<keyword evidence="4" id="KW-1185">Reference proteome</keyword>
<evidence type="ECO:0000313" key="4">
    <source>
        <dbReference type="Proteomes" id="UP001317001"/>
    </source>
</evidence>
<dbReference type="RefSeq" id="WP_257500175.1">
    <property type="nucleotide sequence ID" value="NZ_CP102382.1"/>
</dbReference>